<dbReference type="EMBL" id="MCGI01000002">
    <property type="protein sequence ID" value="ODM11811.1"/>
    <property type="molecule type" value="Genomic_DNA"/>
</dbReference>
<evidence type="ECO:0000256" key="3">
    <source>
        <dbReference type="ARBA" id="ARBA00022692"/>
    </source>
</evidence>
<feature type="transmembrane region" description="Helical" evidence="6">
    <location>
        <begin position="12"/>
        <end position="31"/>
    </location>
</feature>
<gene>
    <name evidence="8" type="primary">mdtG_2</name>
    <name evidence="8" type="ORF">BEH84_02426</name>
</gene>
<dbReference type="AlphaFoldDB" id="A0A1E3ATH0"/>
<reference evidence="8 9" key="1">
    <citation type="submission" date="2016-07" db="EMBL/GenBank/DDBJ databases">
        <title>Characterization of isolates of Eisenbergiella tayi derived from blood cultures, using whole genome sequencing.</title>
        <authorList>
            <person name="Burdz T."/>
            <person name="Wiebe D."/>
            <person name="Huynh C."/>
            <person name="Bernard K."/>
        </authorList>
    </citation>
    <scope>NUCLEOTIDE SEQUENCE [LARGE SCALE GENOMIC DNA]</scope>
    <source>
        <strain evidence="8 9">NML 120489</strain>
    </source>
</reference>
<dbReference type="InterPro" id="IPR052714">
    <property type="entry name" value="MFS_Exporter"/>
</dbReference>
<feature type="transmembrane region" description="Helical" evidence="6">
    <location>
        <begin position="164"/>
        <end position="187"/>
    </location>
</feature>
<feature type="domain" description="Major facilitator superfamily (MFS) profile" evidence="7">
    <location>
        <begin position="12"/>
        <end position="384"/>
    </location>
</feature>
<feature type="transmembrane region" description="Helical" evidence="6">
    <location>
        <begin position="43"/>
        <end position="65"/>
    </location>
</feature>
<dbReference type="PANTHER" id="PTHR23531:SF1">
    <property type="entry name" value="QUINOLENE RESISTANCE PROTEIN NORA"/>
    <property type="match status" value="1"/>
</dbReference>
<dbReference type="Pfam" id="PF07690">
    <property type="entry name" value="MFS_1"/>
    <property type="match status" value="1"/>
</dbReference>
<evidence type="ECO:0000313" key="8">
    <source>
        <dbReference type="EMBL" id="ODM11811.1"/>
    </source>
</evidence>
<feature type="transmembrane region" description="Helical" evidence="6">
    <location>
        <begin position="360"/>
        <end position="377"/>
    </location>
</feature>
<feature type="transmembrane region" description="Helical" evidence="6">
    <location>
        <begin position="242"/>
        <end position="260"/>
    </location>
</feature>
<dbReference type="GeneID" id="93303821"/>
<dbReference type="InterPro" id="IPR020846">
    <property type="entry name" value="MFS_dom"/>
</dbReference>
<dbReference type="Gene3D" id="1.20.1250.20">
    <property type="entry name" value="MFS general substrate transporter like domains"/>
    <property type="match status" value="2"/>
</dbReference>
<dbReference type="InterPro" id="IPR011701">
    <property type="entry name" value="MFS"/>
</dbReference>
<accession>A0A1E3ATH0</accession>
<feature type="transmembrane region" description="Helical" evidence="6">
    <location>
        <begin position="272"/>
        <end position="297"/>
    </location>
</feature>
<dbReference type="GO" id="GO:0005886">
    <property type="term" value="C:plasma membrane"/>
    <property type="evidence" value="ECO:0007669"/>
    <property type="project" value="UniProtKB-SubCell"/>
</dbReference>
<evidence type="ECO:0000256" key="4">
    <source>
        <dbReference type="ARBA" id="ARBA00022989"/>
    </source>
</evidence>
<evidence type="ECO:0000256" key="5">
    <source>
        <dbReference type="ARBA" id="ARBA00023136"/>
    </source>
</evidence>
<keyword evidence="3 6" id="KW-0812">Transmembrane</keyword>
<name>A0A1E3ATH0_9FIRM</name>
<protein>
    <submittedName>
        <fullName evidence="8">Multidrug resistance protein MdtG</fullName>
    </submittedName>
</protein>
<dbReference type="PANTHER" id="PTHR23531">
    <property type="entry name" value="QUINOLENE RESISTANCE PROTEIN NORA"/>
    <property type="match status" value="1"/>
</dbReference>
<feature type="transmembrane region" description="Helical" evidence="6">
    <location>
        <begin position="208"/>
        <end position="230"/>
    </location>
</feature>
<organism evidence="8 9">
    <name type="scientific">Eisenbergiella tayi</name>
    <dbReference type="NCBI Taxonomy" id="1432052"/>
    <lineage>
        <taxon>Bacteria</taxon>
        <taxon>Bacillati</taxon>
        <taxon>Bacillota</taxon>
        <taxon>Clostridia</taxon>
        <taxon>Lachnospirales</taxon>
        <taxon>Lachnospiraceae</taxon>
        <taxon>Eisenbergiella</taxon>
    </lineage>
</organism>
<comment type="caution">
    <text evidence="8">The sequence shown here is derived from an EMBL/GenBank/DDBJ whole genome shotgun (WGS) entry which is preliminary data.</text>
</comment>
<dbReference type="PROSITE" id="PS50850">
    <property type="entry name" value="MFS"/>
    <property type="match status" value="1"/>
</dbReference>
<evidence type="ECO:0000259" key="7">
    <source>
        <dbReference type="PROSITE" id="PS50850"/>
    </source>
</evidence>
<dbReference type="RefSeq" id="WP_069157004.1">
    <property type="nucleotide sequence ID" value="NZ_JBKXXQ010000009.1"/>
</dbReference>
<evidence type="ECO:0000256" key="1">
    <source>
        <dbReference type="ARBA" id="ARBA00004651"/>
    </source>
</evidence>
<feature type="transmembrane region" description="Helical" evidence="6">
    <location>
        <begin position="101"/>
        <end position="125"/>
    </location>
</feature>
<sequence>MSNTSSKLFHGKFIRIMAANTLSAFSFYMISTLLSTFLTERGIRLSIAGIIIGLFSITALLIRPICGILSDSCNKILLIRIAAIIMTAGLFGYTLTSSVPLLIFFRIIHGVGFAVCSTAMVALAADYIPDSRMGEGIGYMGLGQVISSAIAPGIGIAIADHVGILATFFAAGIMSACVFVFMFLLPLKDCTVKKEKSKITFSNMISAEVLPFTIIAGIFSFMNGMIATYLVQFAAAINISKVSLYFTVCAVFLFIARPIAGKLMDKKGLDIVVIPGIVLACISAVLLGKAGTLSLILMSGVIRSLGQGAAQPSLQAACINKVGKAKSGIAVSTFLLGGDIGQGISPMIGGYLAERYNYEFLFYFCAVLLFGAFLYYLTVRNREKGEKAIAIE</sequence>
<dbReference type="SUPFAM" id="SSF103473">
    <property type="entry name" value="MFS general substrate transporter"/>
    <property type="match status" value="1"/>
</dbReference>
<feature type="transmembrane region" description="Helical" evidence="6">
    <location>
        <begin position="137"/>
        <end position="158"/>
    </location>
</feature>
<feature type="transmembrane region" description="Helical" evidence="6">
    <location>
        <begin position="77"/>
        <end position="95"/>
    </location>
</feature>
<keyword evidence="4 6" id="KW-1133">Transmembrane helix</keyword>
<comment type="subcellular location">
    <subcellularLocation>
        <location evidence="1">Cell membrane</location>
        <topology evidence="1">Multi-pass membrane protein</topology>
    </subcellularLocation>
</comment>
<evidence type="ECO:0000256" key="2">
    <source>
        <dbReference type="ARBA" id="ARBA00022448"/>
    </source>
</evidence>
<evidence type="ECO:0000313" key="9">
    <source>
        <dbReference type="Proteomes" id="UP000095003"/>
    </source>
</evidence>
<dbReference type="GO" id="GO:0022857">
    <property type="term" value="F:transmembrane transporter activity"/>
    <property type="evidence" value="ECO:0007669"/>
    <property type="project" value="InterPro"/>
</dbReference>
<keyword evidence="5 6" id="KW-0472">Membrane</keyword>
<evidence type="ECO:0000256" key="6">
    <source>
        <dbReference type="SAM" id="Phobius"/>
    </source>
</evidence>
<dbReference type="CDD" id="cd17489">
    <property type="entry name" value="MFS_YfcJ_like"/>
    <property type="match status" value="1"/>
</dbReference>
<dbReference type="InterPro" id="IPR036259">
    <property type="entry name" value="MFS_trans_sf"/>
</dbReference>
<proteinExistence type="predicted"/>
<dbReference type="Proteomes" id="UP000095003">
    <property type="component" value="Unassembled WGS sequence"/>
</dbReference>
<keyword evidence="2" id="KW-0813">Transport</keyword>